<feature type="transmembrane region" description="Helical" evidence="1">
    <location>
        <begin position="43"/>
        <end position="62"/>
    </location>
</feature>
<dbReference type="AlphaFoldDB" id="A0ABD5P901"/>
<proteinExistence type="predicted"/>
<reference evidence="2 3" key="1">
    <citation type="journal article" date="2019" name="Int. J. Syst. Evol. Microbiol.">
        <title>The Global Catalogue of Microorganisms (GCM) 10K type strain sequencing project: providing services to taxonomists for standard genome sequencing and annotation.</title>
        <authorList>
            <consortium name="The Broad Institute Genomics Platform"/>
            <consortium name="The Broad Institute Genome Sequencing Center for Infectious Disease"/>
            <person name="Wu L."/>
            <person name="Ma J."/>
        </authorList>
    </citation>
    <scope>NUCLEOTIDE SEQUENCE [LARGE SCALE GENOMIC DNA]</scope>
    <source>
        <strain evidence="2 3">CGMCC 1.12553</strain>
    </source>
</reference>
<keyword evidence="1" id="KW-0812">Transmembrane</keyword>
<organism evidence="2 3">
    <name type="scientific">Halobium salinum</name>
    <dbReference type="NCBI Taxonomy" id="1364940"/>
    <lineage>
        <taxon>Archaea</taxon>
        <taxon>Methanobacteriati</taxon>
        <taxon>Methanobacteriota</taxon>
        <taxon>Stenosarchaea group</taxon>
        <taxon>Halobacteria</taxon>
        <taxon>Halobacteriales</taxon>
        <taxon>Haloferacaceae</taxon>
        <taxon>Halobium</taxon>
    </lineage>
</organism>
<keyword evidence="1" id="KW-0472">Membrane</keyword>
<feature type="transmembrane region" description="Helical" evidence="1">
    <location>
        <begin position="74"/>
        <end position="94"/>
    </location>
</feature>
<evidence type="ECO:0000313" key="3">
    <source>
        <dbReference type="Proteomes" id="UP001595921"/>
    </source>
</evidence>
<accession>A0ABD5P901</accession>
<evidence type="ECO:0000313" key="2">
    <source>
        <dbReference type="EMBL" id="MFC4357158.1"/>
    </source>
</evidence>
<protein>
    <submittedName>
        <fullName evidence="2">Uncharacterized protein</fullName>
    </submittedName>
</protein>
<keyword evidence="3" id="KW-1185">Reference proteome</keyword>
<name>A0ABD5P901_9EURY</name>
<dbReference type="Proteomes" id="UP001595921">
    <property type="component" value="Unassembled WGS sequence"/>
</dbReference>
<gene>
    <name evidence="2" type="ORF">ACFO0N_04240</name>
</gene>
<dbReference type="RefSeq" id="WP_267622541.1">
    <property type="nucleotide sequence ID" value="NZ_JAODIW010000006.1"/>
</dbReference>
<dbReference type="EMBL" id="JBHSDS010000003">
    <property type="protein sequence ID" value="MFC4357158.1"/>
    <property type="molecule type" value="Genomic_DNA"/>
</dbReference>
<sequence>MSRNRHRSSLVRRSLVWLAGFLVTGRVVDPPTEYELRQMPRRVVAMGAFSFGATVFAVGFLYTMVPHGILAQALVWPAMIGACMLVIVAAQSLGARLSVLSQVRTNRRWRSRR</sequence>
<evidence type="ECO:0000256" key="1">
    <source>
        <dbReference type="SAM" id="Phobius"/>
    </source>
</evidence>
<keyword evidence="1" id="KW-1133">Transmembrane helix</keyword>
<comment type="caution">
    <text evidence="2">The sequence shown here is derived from an EMBL/GenBank/DDBJ whole genome shotgun (WGS) entry which is preliminary data.</text>
</comment>